<reference evidence="2" key="1">
    <citation type="submission" date="2016-11" db="UniProtKB">
        <authorList>
            <consortium name="WormBaseParasite"/>
        </authorList>
    </citation>
    <scope>IDENTIFICATION</scope>
    <source>
        <strain evidence="2">KR3021</strain>
    </source>
</reference>
<evidence type="ECO:0000313" key="1">
    <source>
        <dbReference type="Proteomes" id="UP000095286"/>
    </source>
</evidence>
<name>A0AC35TX45_9BILA</name>
<accession>A0AC35TX45</accession>
<dbReference type="Proteomes" id="UP000095286">
    <property type="component" value="Unplaced"/>
</dbReference>
<dbReference type="WBParaSite" id="RSKR_0000513700.1">
    <property type="protein sequence ID" value="RSKR_0000513700.1"/>
    <property type="gene ID" value="RSKR_0000513700"/>
</dbReference>
<organism evidence="1 2">
    <name type="scientific">Rhabditophanes sp. KR3021</name>
    <dbReference type="NCBI Taxonomy" id="114890"/>
    <lineage>
        <taxon>Eukaryota</taxon>
        <taxon>Metazoa</taxon>
        <taxon>Ecdysozoa</taxon>
        <taxon>Nematoda</taxon>
        <taxon>Chromadorea</taxon>
        <taxon>Rhabditida</taxon>
        <taxon>Tylenchina</taxon>
        <taxon>Panagrolaimomorpha</taxon>
        <taxon>Strongyloidoidea</taxon>
        <taxon>Alloionematidae</taxon>
        <taxon>Rhabditophanes</taxon>
    </lineage>
</organism>
<protein>
    <submittedName>
        <fullName evidence="2">Endo/exonuclease/phosphatase domain-containing protein</fullName>
    </submittedName>
</protein>
<evidence type="ECO:0000313" key="2">
    <source>
        <dbReference type="WBParaSite" id="RSKR_0000513700.1"/>
    </source>
</evidence>
<sequence length="591" mass="66604">MMGQVNGCSSLLDDTTNTSPPPETEETSRMENFTGFMDVSSIMSPTIQPESHWQSDLGNMSSLYNESDYLAELAGADAYAIYCTKKERCLMSEKQLRKVKSSSSLQIPTVSCQQASKTMGNGSSTNRLTNIAASTLSKKSTTPTKDKTKKLVKMVQEGRKYSYTRIQPTHPLSYRKVCSLGHPLPDFRSRMDDVPWDPISKALGNENGTFRRMELVQPMAGQDHSNSASFSIRCYNILSQQAAVAHLHMYTHLDAEKGTLHPYLQENIRNAKIVNELKAYPSDIICLQEVGSTFYKEKILPELTKMDYNGTFVQKSCNDREDGCAILWSNRFTLIQKKDIIYKDNIAGNQPNEDDKPQVGQIVELEVNCSSDIKAKLFVANTHIIYNPKRGDHKLAQLACLISHLQDMVLRCEEEHSYIMCGDFNMQAYSKMYNFVVEGKCNPMFDRKTFSGQIDRKECGKESIIKNNIVRGSFFDHKCNLVGREGGDYFSDLSHRLKFASVYQHYTEQSKFPEISTLSTEDAGNPDFIFYGVSSRTVTNSKVEITETPKLSLTNRLSLPTAAKLQHLVGPMPNRETGSDHLPLVAIFEIR</sequence>
<proteinExistence type="predicted"/>